<dbReference type="Proteomes" id="UP000068447">
    <property type="component" value="Chromosome"/>
</dbReference>
<proteinExistence type="predicted"/>
<dbReference type="STRING" id="1526571.AT746_03420"/>
<accession>A0A0U2ZE66</accession>
<feature type="transmembrane region" description="Helical" evidence="1">
    <location>
        <begin position="278"/>
        <end position="295"/>
    </location>
</feature>
<feature type="transmembrane region" description="Helical" evidence="1">
    <location>
        <begin position="355"/>
        <end position="376"/>
    </location>
</feature>
<dbReference type="PANTHER" id="PTHR40407">
    <property type="entry name" value="MEMBRANE PROTEIN-LIKE PROTEIN"/>
    <property type="match status" value="1"/>
</dbReference>
<gene>
    <name evidence="3" type="ORF">AT746_03420</name>
</gene>
<keyword evidence="1" id="KW-1133">Transmembrane helix</keyword>
<name>A0A0U2ZE66_9ALTE</name>
<dbReference type="KEGG" id="lal:AT746_03420"/>
<evidence type="ECO:0000259" key="2">
    <source>
        <dbReference type="Pfam" id="PF07786"/>
    </source>
</evidence>
<evidence type="ECO:0000313" key="3">
    <source>
        <dbReference type="EMBL" id="ALS97415.1"/>
    </source>
</evidence>
<feature type="transmembrane region" description="Helical" evidence="1">
    <location>
        <begin position="123"/>
        <end position="144"/>
    </location>
</feature>
<feature type="transmembrane region" description="Helical" evidence="1">
    <location>
        <begin position="21"/>
        <end position="38"/>
    </location>
</feature>
<protein>
    <recommendedName>
        <fullName evidence="2">Heparan-alpha-glucosaminide N-acetyltransferase catalytic domain-containing protein</fullName>
    </recommendedName>
</protein>
<dbReference type="RefSeq" id="WP_062476459.1">
    <property type="nucleotide sequence ID" value="NZ_CP013650.1"/>
</dbReference>
<feature type="transmembrane region" description="Helical" evidence="1">
    <location>
        <begin position="315"/>
        <end position="335"/>
    </location>
</feature>
<dbReference type="OrthoDB" id="508112at2"/>
<feature type="domain" description="Heparan-alpha-glucosaminide N-acetyltransferase catalytic" evidence="2">
    <location>
        <begin position="11"/>
        <end position="229"/>
    </location>
</feature>
<dbReference type="EMBL" id="CP013650">
    <property type="protein sequence ID" value="ALS97415.1"/>
    <property type="molecule type" value="Genomic_DNA"/>
</dbReference>
<feature type="transmembrane region" description="Helical" evidence="1">
    <location>
        <begin position="58"/>
        <end position="78"/>
    </location>
</feature>
<keyword evidence="1" id="KW-0472">Membrane</keyword>
<feature type="transmembrane region" description="Helical" evidence="1">
    <location>
        <begin position="151"/>
        <end position="171"/>
    </location>
</feature>
<evidence type="ECO:0000256" key="1">
    <source>
        <dbReference type="SAM" id="Phobius"/>
    </source>
</evidence>
<dbReference type="InterPro" id="IPR012429">
    <property type="entry name" value="HGSNAT_cat"/>
</dbReference>
<dbReference type="PANTHER" id="PTHR40407:SF1">
    <property type="entry name" value="HEPARAN-ALPHA-GLUCOSAMINIDE N-ACETYLTRANSFERASE CATALYTIC DOMAIN-CONTAINING PROTEIN"/>
    <property type="match status" value="1"/>
</dbReference>
<keyword evidence="1" id="KW-0812">Transmembrane</keyword>
<sequence length="393" mass="44430">MSKNKLNIDYRIHAIDQVRGIAILLMALDHVRFFLTDLRFDPMDIEQTNGWLFFSRLITHLCAPLFILLAGMSAGLMLTRRTPGQVRVYLLQRGAWLILLDFVFISTLWNGSATSLPVFGQGIPLYFQVLGAIGVSMMALGILLIVPRPALWALAVGILCLHNLLDPIWPVSSGDADPLWYGLHGYASVQAGAFSIVFYYPVLPWIGVMLLGYLLSPLYSRGDNNRNTKLLVAGSLGLGLFVLLRWFGLYGDPHSRPLSVNTPDWVMHMLTIEKYPPSLHYLLLTLSIGFILLALMSHNNGLFKNLLVTFGRASLFFYLCHWVILRLSVTLLAWFQLGDVAPSMTYPDFFPDGLGIGLALVYFCTLMLILLMWPACRWFERKRAARVVWTKWF</sequence>
<evidence type="ECO:0000313" key="4">
    <source>
        <dbReference type="Proteomes" id="UP000068447"/>
    </source>
</evidence>
<feature type="transmembrane region" description="Helical" evidence="1">
    <location>
        <begin position="191"/>
        <end position="216"/>
    </location>
</feature>
<dbReference type="AlphaFoldDB" id="A0A0U2ZE66"/>
<organism evidence="3 4">
    <name type="scientific">Lacimicrobium alkaliphilum</name>
    <dbReference type="NCBI Taxonomy" id="1526571"/>
    <lineage>
        <taxon>Bacteria</taxon>
        <taxon>Pseudomonadati</taxon>
        <taxon>Pseudomonadota</taxon>
        <taxon>Gammaproteobacteria</taxon>
        <taxon>Alteromonadales</taxon>
        <taxon>Alteromonadaceae</taxon>
        <taxon>Lacimicrobium</taxon>
    </lineage>
</organism>
<feature type="transmembrane region" description="Helical" evidence="1">
    <location>
        <begin position="90"/>
        <end position="111"/>
    </location>
</feature>
<dbReference type="Pfam" id="PF07786">
    <property type="entry name" value="HGSNAT_cat"/>
    <property type="match status" value="1"/>
</dbReference>
<keyword evidence="4" id="KW-1185">Reference proteome</keyword>
<reference evidence="3 4" key="1">
    <citation type="submission" date="2015-12" db="EMBL/GenBank/DDBJ databases">
        <title>Complete genome of Lacimicrobium alkaliphilum KCTC 32984.</title>
        <authorList>
            <person name="Kim S.-G."/>
            <person name="Lee Y.-J."/>
        </authorList>
    </citation>
    <scope>NUCLEOTIDE SEQUENCE [LARGE SCALE GENOMIC DNA]</scope>
    <source>
        <strain evidence="3 4">YelD216</strain>
    </source>
</reference>
<feature type="transmembrane region" description="Helical" evidence="1">
    <location>
        <begin position="228"/>
        <end position="248"/>
    </location>
</feature>